<gene>
    <name evidence="4" type="primary">LOC110990343</name>
</gene>
<dbReference type="KEGG" id="aplc:110990343"/>
<dbReference type="GO" id="GO:0008630">
    <property type="term" value="P:intrinsic apoptotic signaling pathway in response to DNA damage"/>
    <property type="evidence" value="ECO:0007669"/>
    <property type="project" value="TreeGrafter"/>
</dbReference>
<organism evidence="3 4">
    <name type="scientific">Acanthaster planci</name>
    <name type="common">Crown-of-thorns starfish</name>
    <dbReference type="NCBI Taxonomy" id="133434"/>
    <lineage>
        <taxon>Eukaryota</taxon>
        <taxon>Metazoa</taxon>
        <taxon>Echinodermata</taxon>
        <taxon>Eleutherozoa</taxon>
        <taxon>Asterozoa</taxon>
        <taxon>Asteroidea</taxon>
        <taxon>Valvatacea</taxon>
        <taxon>Valvatida</taxon>
        <taxon>Acanthasteridae</taxon>
        <taxon>Acanthaster</taxon>
    </lineage>
</organism>
<dbReference type="SMART" id="SM01344">
    <property type="entry name" value="NUC194"/>
    <property type="match status" value="1"/>
</dbReference>
<dbReference type="GeneID" id="110990343"/>
<dbReference type="Proteomes" id="UP000694845">
    <property type="component" value="Unplaced"/>
</dbReference>
<evidence type="ECO:0000313" key="3">
    <source>
        <dbReference type="Proteomes" id="UP000694845"/>
    </source>
</evidence>
<dbReference type="Pfam" id="PF20500">
    <property type="entry name" value="DNA-PKcs_N"/>
    <property type="match status" value="1"/>
</dbReference>
<feature type="domain" description="DNA-dependent protein kinase catalytic subunit CC3" evidence="2">
    <location>
        <begin position="1845"/>
        <end position="2255"/>
    </location>
</feature>
<evidence type="ECO:0000259" key="2">
    <source>
        <dbReference type="SMART" id="SM01344"/>
    </source>
</evidence>
<dbReference type="InterPro" id="IPR003151">
    <property type="entry name" value="PIK-rel_kinase_FAT"/>
</dbReference>
<dbReference type="InterPro" id="IPR046803">
    <property type="entry name" value="DNAPKcs_CC1-2"/>
</dbReference>
<dbReference type="PANTHER" id="PTHR11139">
    <property type="entry name" value="ATAXIA TELANGIECTASIA MUTATED ATM -RELATED"/>
    <property type="match status" value="1"/>
</dbReference>
<dbReference type="Pfam" id="PF20502">
    <property type="entry name" value="DNAPKcs_CC1-2"/>
    <property type="match status" value="1"/>
</dbReference>
<feature type="region of interest" description="Disordered" evidence="1">
    <location>
        <begin position="2660"/>
        <end position="2684"/>
    </location>
</feature>
<dbReference type="Pfam" id="PF08163">
    <property type="entry name" value="DNAPKcs_CC3"/>
    <property type="match status" value="1"/>
</dbReference>
<proteinExistence type="predicted"/>
<dbReference type="PANTHER" id="PTHR11139:SF68">
    <property type="entry name" value="DNA-DEPENDENT PROTEIN KINASE CATALYTIC SUBUNIT"/>
    <property type="match status" value="1"/>
</dbReference>
<feature type="compositionally biased region" description="Basic and acidic residues" evidence="1">
    <location>
        <begin position="2760"/>
        <end position="2783"/>
    </location>
</feature>
<dbReference type="GO" id="GO:0004674">
    <property type="term" value="F:protein serine/threonine kinase activity"/>
    <property type="evidence" value="ECO:0007669"/>
    <property type="project" value="TreeGrafter"/>
</dbReference>
<keyword evidence="3" id="KW-1185">Reference proteome</keyword>
<feature type="region of interest" description="Disordered" evidence="1">
    <location>
        <begin position="2745"/>
        <end position="2783"/>
    </location>
</feature>
<dbReference type="InterPro" id="IPR046804">
    <property type="entry name" value="DNA-PKcs_N"/>
</dbReference>
<protein>
    <submittedName>
        <fullName evidence="4">DNA-dependent protein kinase catalytic subunit-like isoform X1</fullName>
    </submittedName>
</protein>
<evidence type="ECO:0000256" key="1">
    <source>
        <dbReference type="SAM" id="MobiDB-lite"/>
    </source>
</evidence>
<reference evidence="4" key="1">
    <citation type="submission" date="2025-08" db="UniProtKB">
        <authorList>
            <consortium name="RefSeq"/>
        </authorList>
    </citation>
    <scope>IDENTIFICATION</scope>
</reference>
<name>A0A8B7ZZY4_ACAPL</name>
<dbReference type="GO" id="GO:0000723">
    <property type="term" value="P:telomere maintenance"/>
    <property type="evidence" value="ECO:0007669"/>
    <property type="project" value="TreeGrafter"/>
</dbReference>
<dbReference type="InterPro" id="IPR012582">
    <property type="entry name" value="DNAPKcs_CC3"/>
</dbReference>
<dbReference type="InterPro" id="IPR016024">
    <property type="entry name" value="ARM-type_fold"/>
</dbReference>
<dbReference type="GO" id="GO:0005634">
    <property type="term" value="C:nucleus"/>
    <property type="evidence" value="ECO:0007669"/>
    <property type="project" value="InterPro"/>
</dbReference>
<feature type="compositionally biased region" description="Low complexity" evidence="1">
    <location>
        <begin position="2662"/>
        <end position="2681"/>
    </location>
</feature>
<dbReference type="Pfam" id="PF19704">
    <property type="entry name" value="DNAPKcs_CC5"/>
    <property type="match status" value="1"/>
</dbReference>
<dbReference type="GO" id="GO:0006303">
    <property type="term" value="P:double-strand break repair via nonhomologous end joining"/>
    <property type="evidence" value="ECO:0007669"/>
    <property type="project" value="InterPro"/>
</dbReference>
<feature type="region of interest" description="Disordered" evidence="1">
    <location>
        <begin position="596"/>
        <end position="615"/>
    </location>
</feature>
<dbReference type="RefSeq" id="XP_022110984.1">
    <property type="nucleotide sequence ID" value="XM_022255292.1"/>
</dbReference>
<dbReference type="OrthoDB" id="431717at2759"/>
<sequence length="3537" mass="398466">MATADLPVKLSELNGLISTKSGLHVAEKAQDLVVDLGHLCLRQLSENELAYCCSQLFNKDNGILVFLNKAIPKDELKGSKEQLLEFLHAFLLKAGSRLLARTVEIKKICISAFMRDKSAKVKTKTFPVLIELLQRSASAQMEADLDIPKMIELYFEQLMQPSKLSQTVKQGIYCLLGVLAEIYPVLMSGYSERLLSVYIATLNQQMTSKTRKPELTVIAGCLTGLGHYLVNFTQSVEEGAKHSKDIYRFARMAIDPTVDHTRYELNKAGLNMFAKHSAQFGPYLYSDHQDLHEAFNKWSAHNNPAVKAVGFAAQEAFLQQIAEILVERAAKRDASDMAVFRFFVKRFRDIIDNPQSDTRALSSAVRGYGYFAAPCKLFMTDDDVKFMFTEMIQRSEQLYLQQGEVSDDKLNQLPNFLEALASIMRQLDVLSDSFQAALERLVVVQVSSYPRVPNKYQYLSHQAILLVLIALSSKGATLKNFLSRVVYQALVQTCSHPVVLDGSPSIDHPVLGNDDQDTEADILADARHITYKDYVKLWASLLDSTHVKEVQAMGMNYADRRKIHIILYDELIFSILKILSKLDLTSNKDTTELQDQVAVDSDSTEDASSDPLHGLHATKPKDFQIFVNLVDFCRDLLPANQPALFKQWVYRFGHEVILLSCRLPLVSGFYKLLTVCMNICTQIQFFKCIKPSDLSSQEDSMDIDLNFSSSSSCVSASDRCICFTLFAKFSKEVLVRLKQYKDDLLASCLLLVLSLPHEIVQAEVAHLVPALQMTFQLGLSYLPLAETGLEALERWMLHLLPDSLQPHLKVILPLLDGYLRGTITQGSDAADVVQTVTMASASSSGRAGKRKLPAKLIKGASTTGQTQDSPLRSVQLRILHLLGSLGGQTNAYLLETSAEEIAKVAVAWDTQPRLQFAVPFVDMKPNIDLDRYLPRVVELALTSGDRQTKVAACESLHTLVLFMLGKGTQQPEQRQAKSPMQHLYRRVFPALFRLSCDVEQVARQLFEPLVMQLIHWFTGNKKFESEETTALLNAMLDGVIHPTDTSLRDFSACCLKEFLKWSIKQTSKKQQEKSPINTKSLLKRLYSMALHPSSFKRLGAALTFNHIYTVFREEDSLIDQFVCEILVTFVNSLALAHHDDKSLGTQLHGVEVLNHLERIIRVKADMLNKESKIRRIPREFPAGVCPTLSMLVIWLLRQCGRAQTECRHQCMILIYKITPLLPGHNTPQTWMQNTLKEKGPDYFVSRFEGGGVKAASRSGISKYPTLSTMGQPFSVKLACSWFDHLLAALDCYTWVFGEKLLSPSVVYTATARRPSVLFQSLQYFLSSLSLLDITGAARGIEYGGSKTSAFHQVFTPRESEEYNQEKCTVIVRLWDFLTVLLENYASDAVKVIPKSIWQDSLFDLVVTCILQPTVVGFNMADVEIMNNLPKTTRKLLRLMSTHLPANLRNNLSKAVTRSVTKSSHHDLTKLLQSMFGRDEGLTTDHGKLIHLVKGYEQLHQANLLSAATTGHGSGSSFAVKLFITVFDSLTTSDEAGKLLQANLTPLSVELAESLLDLAFLLGIEAKMLVSCLLDKTALFSGRSSTSKGAVFYTTFKTKLNGEMAVQAQKVIPLLVREGGKDVTVVSSVLNGLLDYLTSSREVRRTHGMSVHSAILTQWDILMGGLKKGCSTDLQSFALLMLRKLLQIDAKFVSDTTHPVFSSVLEAYSFMLTDASTSLTFKAQVMDVLFFFTSLPDGEQTKLRSALDRLVADNFPLNSSEFRVGSPKYIDYAGALNKILTAMVLSGNLMLLEIVISIMCRDEKHAYEDEIQESLAAFIKRLPEEKQTAAFGVAYQIFCQENSFSKEIRRAAIERVCIPLMRLAGVKALSSFFKECIKNIGGIIDAKTIKAPETVFQNQLVSKTCCFQLVELMYSRLVKEDLFSMDSAINKAYTNDVKTGKEMTQALTKACHAAKSEDIRGETNALELRRQFHCAAFNALIAIISCTQTDIKFYNAFLFSENTAKGQFLLDNIIDITKNYSFEIEMNAPMERKKRFVSIRNQIQDTVAGSSSQQSDSGIEMSGYTGRYLSTQYLANSSLSEDIQQFDFSGGVQQFNASIDKDQSLSQRSSVPHIKKRYSNEETPTVVVQGEYIEMESDALNQHECMASLTAVLKHMQANKITPEIPEGSKASEMPGWMASLQKKLTSQSTHVNIKLFIARLIINNNEVFTPYARFWLSGLLQLLISGNTGGEGIHYMVVDVVVVLLGWVTVAIPEDKRLANRLLEFLMHFCHHSNRQVLRNNLEMIKTLVECWKEIISVPTSVIYRILATPDPDVKDSSTGLQLLGIVLANGLHPIDKASDIDEERFYAALSYNLKNRYKMVHAAAAEVIGMAMKQKADVDKVTDGFLHSIVTSELTKISEIKPDVFVTCIHKLHFHYPEFADHFTNKLLFMLPSLHGQPKTLCLEVVASRVSHIPNIFLEMKSKGIVELLTHRDEGTQLVSLKLVNAMLPNLKPDEILYLLPPVRTVFNLPSPACREVMYDILMWIYDNFSNRSRDEESRTEDGADDILCMAKDTLLQGLSDEEASHRLRVSNFWSHETRLPTGTLERLVAMLECMYSPGTEHQYLSYASSLLLEMTSKSPDYKREIFEHPLSECRFQDVTIDHSWKQRHLAISTPMFVETQSSQASSGSQSQSPPDSSLSRGEIRATQDAHQFIATQQLDAVASRKNAYNWLTGSQDTFADYSTSSASDQSSLLFTLGASKKMGRGRQGVSKTATDAGFGKEKLQSDQPRGRDEVDAKQSGEDKKINRLKRRFLKDHSSSQAYFARREMKRKQLKEKILEEQRERKFSTVTMYRRYRTGDLPDIQIKYSDLIAPLQALAQRDASLARLLFSSLFRGIFSEIEEVKTEREAESTKVEINRHLNTMLSTSTQYFPPFISCVQEISYYHSEQLTLVPSTISTASLTSQQMHIGIRLLEENLIQKPWQEEKSAKRARFVSREPSPEISTWIELARLYKALGDFDAVQGVFSACIGTHEITKTALEAEARGDYSTALKLYNQAFEMDWDEGAVSQVEEDLWDESRLNCCNQLTQWKELQNYSTVNIDDNSPHDLGKIWSDTFYQELYLPHMMRSMLKQLMEGGEDETLLQFIDASMSDADKRAFLEARYSEELSTLYTIQEDYDRAMFYLANCRQSFLHDWSGLGPLMISSRRAKLQCIQRLTEKQNFLKLAIKPDLQEAIGCQKSLELLDRWSGCHLDSKKDPINIWDDVVSNRLLYMDKLGSRFIRSESQQAGEEETALEKRILRERLWLELKMADSACQQGNFSVAQKHLKATHGSLSAHEDLKPKWTHSYVQMNQQKILTIELKEQVMTLLTTFDPLAKLSNTPALTGDYCLTRHHHTLTSKSYDLVAIAIQKGGADILTGLRNVGKLDKLLGLVGQNATRPEQICSTLYSKAYSELKQAVSLADKDDAVTSQSERSMTEAYMALVSFCDRMLRLKESDEVPMTYLPQTDNFSQTVVHYTLKAMHYSSQEARQRFPRLLQLVEACPDTMQLMIKEVQ</sequence>
<dbReference type="Pfam" id="PF02259">
    <property type="entry name" value="FAT"/>
    <property type="match status" value="1"/>
</dbReference>
<evidence type="ECO:0000313" key="4">
    <source>
        <dbReference type="RefSeq" id="XP_022110984.1"/>
    </source>
</evidence>
<dbReference type="InterPro" id="IPR045581">
    <property type="entry name" value="DNAPKcs_CC5"/>
</dbReference>
<dbReference type="SUPFAM" id="SSF48371">
    <property type="entry name" value="ARM repeat"/>
    <property type="match status" value="3"/>
</dbReference>
<dbReference type="InterPro" id="IPR050517">
    <property type="entry name" value="DDR_Repair_Kinase"/>
</dbReference>
<accession>A0A8B7ZZY4</accession>